<accession>A0ABS1BXU7</accession>
<evidence type="ECO:0000313" key="2">
    <source>
        <dbReference type="EMBL" id="MBK0401959.1"/>
    </source>
</evidence>
<gene>
    <name evidence="2" type="primary">meaB</name>
    <name evidence="2" type="ORF">I5M27_03120</name>
</gene>
<dbReference type="Gene3D" id="1.20.5.170">
    <property type="match status" value="1"/>
</dbReference>
<dbReference type="Proteomes" id="UP000644147">
    <property type="component" value="Unassembled WGS sequence"/>
</dbReference>
<dbReference type="InterPro" id="IPR027417">
    <property type="entry name" value="P-loop_NTPase"/>
</dbReference>
<dbReference type="Gene3D" id="1.10.287.130">
    <property type="match status" value="1"/>
</dbReference>
<comment type="similarity">
    <text evidence="1">Belongs to the SIMIBI class G3E GTPase family. ArgK/MeaB subfamily.</text>
</comment>
<organism evidence="2 3">
    <name type="scientific">Adhaeribacter terrigena</name>
    <dbReference type="NCBI Taxonomy" id="2793070"/>
    <lineage>
        <taxon>Bacteria</taxon>
        <taxon>Pseudomonadati</taxon>
        <taxon>Bacteroidota</taxon>
        <taxon>Cytophagia</taxon>
        <taxon>Cytophagales</taxon>
        <taxon>Hymenobacteraceae</taxon>
        <taxon>Adhaeribacter</taxon>
    </lineage>
</organism>
<protein>
    <submittedName>
        <fullName evidence="2">Methylmalonyl Co-A mutase-associated GTPase MeaB</fullName>
        <ecNumber evidence="2">3.6.5.-</ecNumber>
    </submittedName>
</protein>
<proteinExistence type="inferred from homology"/>
<dbReference type="GO" id="GO:0016787">
    <property type="term" value="F:hydrolase activity"/>
    <property type="evidence" value="ECO:0007669"/>
    <property type="project" value="UniProtKB-KW"/>
</dbReference>
<keyword evidence="2" id="KW-0378">Hydrolase</keyword>
<reference evidence="2 3" key="1">
    <citation type="submission" date="2020-12" db="EMBL/GenBank/DDBJ databases">
        <title>Bacterial novel species Adhaeribacter sp. BT258 isolated from soil.</title>
        <authorList>
            <person name="Jung H.-Y."/>
        </authorList>
    </citation>
    <scope>NUCLEOTIDE SEQUENCE [LARGE SCALE GENOMIC DNA]</scope>
    <source>
        <strain evidence="2 3">BT258</strain>
    </source>
</reference>
<name>A0ABS1BXU7_9BACT</name>
<dbReference type="EMBL" id="JAEHFX010000001">
    <property type="protein sequence ID" value="MBK0401959.1"/>
    <property type="molecule type" value="Genomic_DNA"/>
</dbReference>
<dbReference type="NCBIfam" id="NF006958">
    <property type="entry name" value="PRK09435.1"/>
    <property type="match status" value="1"/>
</dbReference>
<dbReference type="RefSeq" id="WP_200504558.1">
    <property type="nucleotide sequence ID" value="NZ_JAEHFX010000001.1"/>
</dbReference>
<evidence type="ECO:0000256" key="1">
    <source>
        <dbReference type="ARBA" id="ARBA00009625"/>
    </source>
</evidence>
<dbReference type="NCBIfam" id="TIGR00750">
    <property type="entry name" value="lao"/>
    <property type="match status" value="1"/>
</dbReference>
<dbReference type="EC" id="3.6.5.-" evidence="2"/>
<dbReference type="InterPro" id="IPR005129">
    <property type="entry name" value="GTPase_ArgK"/>
</dbReference>
<dbReference type="PANTHER" id="PTHR23408:SF3">
    <property type="entry name" value="METHYLMALONIC ACIDURIA TYPE A PROTEIN, MITOCHONDRIAL"/>
    <property type="match status" value="1"/>
</dbReference>
<comment type="caution">
    <text evidence="2">The sequence shown here is derived from an EMBL/GenBank/DDBJ whole genome shotgun (WGS) entry which is preliminary data.</text>
</comment>
<dbReference type="CDD" id="cd03114">
    <property type="entry name" value="MMAA-like"/>
    <property type="match status" value="1"/>
</dbReference>
<dbReference type="Pfam" id="PF03308">
    <property type="entry name" value="MeaB"/>
    <property type="match status" value="1"/>
</dbReference>
<keyword evidence="3" id="KW-1185">Reference proteome</keyword>
<dbReference type="PANTHER" id="PTHR23408">
    <property type="entry name" value="METHYLMALONYL-COA MUTASE"/>
    <property type="match status" value="1"/>
</dbReference>
<dbReference type="Gene3D" id="3.40.50.300">
    <property type="entry name" value="P-loop containing nucleotide triphosphate hydrolases"/>
    <property type="match status" value="1"/>
</dbReference>
<sequence>MAKRFPVEFYAERILAHDRLGLSRAITLVESTLPSDRELAHQVMQQILPFAGNSVRIGITGVPGVGKSTFIETFGNYVTNTLGKKLAVLAIDPTSQKTGGSILGDKTRMETLAGNPMAYIRPSPAGKSLGGVTRSTRESIMLCEAAGFEVIFVETVGVGQSETAVNEMVDFFLLLMLAGAGDELQGIKKGIMEMADAVVITKADGQNLQKARVARAEFQSALHLFPRSASGWIPKVSISSALENTGIPEIWKTIEAYLETVRNGSFFEQKRQNQNLHWLHETIRQTLLDRFFAKPEVLKTLPELEQKVLHGEVSAFAAAEEILKLN</sequence>
<dbReference type="SUPFAM" id="SSF52540">
    <property type="entry name" value="P-loop containing nucleoside triphosphate hydrolases"/>
    <property type="match status" value="1"/>
</dbReference>
<evidence type="ECO:0000313" key="3">
    <source>
        <dbReference type="Proteomes" id="UP000644147"/>
    </source>
</evidence>